<reference evidence="2" key="1">
    <citation type="submission" date="2015-04" db="UniProtKB">
        <authorList>
            <consortium name="EnsemblPlants"/>
        </authorList>
    </citation>
    <scope>IDENTIFICATION</scope>
</reference>
<evidence type="ECO:0000313" key="2">
    <source>
        <dbReference type="EnsemblPlants" id="OMERI02G03400.1"/>
    </source>
</evidence>
<protein>
    <submittedName>
        <fullName evidence="2">Uncharacterized protein</fullName>
    </submittedName>
</protein>
<sequence>MTHKLSEMLKNAGIALHAEFTKSKQVDNSGMHRSGDYPPGQPSRYPTGGQFGLGASGSGQSGYLGGLSAKEAAEKTTSELINSLYMEIGIGLSHRLAEKLGLSTPEAEAEAPGNISLQHYPSAANIFAPAYPPSGDLAGLQDDPPIGGYQPLLAVPQLCGAMNKGGSFQLCSVTPWTLTSGNYLRSLAIRGVSCISWHYL</sequence>
<dbReference type="Gramene" id="OMERI02G03400.1">
    <property type="protein sequence ID" value="OMERI02G03400.1"/>
    <property type="gene ID" value="OMERI02G03400"/>
</dbReference>
<organism evidence="2">
    <name type="scientific">Oryza meridionalis</name>
    <dbReference type="NCBI Taxonomy" id="40149"/>
    <lineage>
        <taxon>Eukaryota</taxon>
        <taxon>Viridiplantae</taxon>
        <taxon>Streptophyta</taxon>
        <taxon>Embryophyta</taxon>
        <taxon>Tracheophyta</taxon>
        <taxon>Spermatophyta</taxon>
        <taxon>Magnoliopsida</taxon>
        <taxon>Liliopsida</taxon>
        <taxon>Poales</taxon>
        <taxon>Poaceae</taxon>
        <taxon>BOP clade</taxon>
        <taxon>Oryzoideae</taxon>
        <taxon>Oryzeae</taxon>
        <taxon>Oryzinae</taxon>
        <taxon>Oryza</taxon>
    </lineage>
</organism>
<name>A0A0E0CF39_9ORYZ</name>
<feature type="region of interest" description="Disordered" evidence="1">
    <location>
        <begin position="20"/>
        <end position="52"/>
    </location>
</feature>
<dbReference type="EnsemblPlants" id="OMERI02G03400.1">
    <property type="protein sequence ID" value="OMERI02G03400.1"/>
    <property type="gene ID" value="OMERI02G03400"/>
</dbReference>
<evidence type="ECO:0000313" key="3">
    <source>
        <dbReference type="Proteomes" id="UP000008021"/>
    </source>
</evidence>
<keyword evidence="3" id="KW-1185">Reference proteome</keyword>
<proteinExistence type="predicted"/>
<reference evidence="2" key="2">
    <citation type="submission" date="2018-05" db="EMBL/GenBank/DDBJ databases">
        <title>OmerRS3 (Oryza meridionalis Reference Sequence Version 3).</title>
        <authorList>
            <person name="Zhang J."/>
            <person name="Kudrna D."/>
            <person name="Lee S."/>
            <person name="Talag J."/>
            <person name="Welchert J."/>
            <person name="Wing R.A."/>
        </authorList>
    </citation>
    <scope>NUCLEOTIDE SEQUENCE [LARGE SCALE GENOMIC DNA]</scope>
    <source>
        <strain evidence="2">cv. OR44</strain>
    </source>
</reference>
<dbReference type="AlphaFoldDB" id="A0A0E0CF39"/>
<evidence type="ECO:0000256" key="1">
    <source>
        <dbReference type="SAM" id="MobiDB-lite"/>
    </source>
</evidence>
<accession>A0A0E0CF39</accession>
<dbReference type="HOGENOM" id="CLU_1368106_0_0_1"/>
<dbReference type="Proteomes" id="UP000008021">
    <property type="component" value="Chromosome 2"/>
</dbReference>